<dbReference type="InterPro" id="IPR038136">
    <property type="entry name" value="CofD-like_dom_sf"/>
</dbReference>
<dbReference type="InterPro" id="IPR002882">
    <property type="entry name" value="CofD"/>
</dbReference>
<dbReference type="PANTHER" id="PTHR30135:SF3">
    <property type="entry name" value="GLUCONEOGENESIS FACTOR-RELATED"/>
    <property type="match status" value="1"/>
</dbReference>
<keyword evidence="1 2" id="KW-0963">Cytoplasm</keyword>
<comment type="function">
    <text evidence="2">Required for morphogenesis under gluconeogenic growth conditions.</text>
</comment>
<evidence type="ECO:0000256" key="2">
    <source>
        <dbReference type="HAMAP-Rule" id="MF_00973"/>
    </source>
</evidence>
<proteinExistence type="inferred from homology"/>
<reference evidence="3 4" key="1">
    <citation type="journal article" date="2016" name="Nat. Commun.">
        <title>Thousands of microbial genomes shed light on interconnected biogeochemical processes in an aquifer system.</title>
        <authorList>
            <person name="Anantharaman K."/>
            <person name="Brown C.T."/>
            <person name="Hug L.A."/>
            <person name="Sharon I."/>
            <person name="Castelle C.J."/>
            <person name="Probst A.J."/>
            <person name="Thomas B.C."/>
            <person name="Singh A."/>
            <person name="Wilkins M.J."/>
            <person name="Karaoz U."/>
            <person name="Brodie E.L."/>
            <person name="Williams K.H."/>
            <person name="Hubbard S.S."/>
            <person name="Banfield J.F."/>
        </authorList>
    </citation>
    <scope>NUCLEOTIDE SEQUENCE [LARGE SCALE GENOMIC DNA]</scope>
</reference>
<protein>
    <recommendedName>
        <fullName evidence="2">Putative gluconeogenesis factor</fullName>
    </recommendedName>
</protein>
<dbReference type="InterPro" id="IPR010119">
    <property type="entry name" value="Gluconeogen_factor"/>
</dbReference>
<name>A0A1F6DFN7_9BACT</name>
<comment type="subcellular location">
    <subcellularLocation>
        <location evidence="2">Cytoplasm</location>
    </subcellularLocation>
</comment>
<evidence type="ECO:0000256" key="1">
    <source>
        <dbReference type="ARBA" id="ARBA00022490"/>
    </source>
</evidence>
<dbReference type="GO" id="GO:0008360">
    <property type="term" value="P:regulation of cell shape"/>
    <property type="evidence" value="ECO:0007669"/>
    <property type="project" value="UniProtKB-UniRule"/>
</dbReference>
<dbReference type="Pfam" id="PF01933">
    <property type="entry name" value="CofD"/>
    <property type="match status" value="1"/>
</dbReference>
<evidence type="ECO:0000313" key="4">
    <source>
        <dbReference type="Proteomes" id="UP000176377"/>
    </source>
</evidence>
<comment type="similarity">
    <text evidence="2">Belongs to the gluconeogenesis factor family.</text>
</comment>
<evidence type="ECO:0000313" key="3">
    <source>
        <dbReference type="EMBL" id="OGG59832.1"/>
    </source>
</evidence>
<accession>A0A1F6DFN7</accession>
<dbReference type="GO" id="GO:0043743">
    <property type="term" value="F:LPPG:FO 2-phospho-L-lactate transferase activity"/>
    <property type="evidence" value="ECO:0007669"/>
    <property type="project" value="InterPro"/>
</dbReference>
<dbReference type="HAMAP" id="MF_00973">
    <property type="entry name" value="Gluconeogen_factor"/>
    <property type="match status" value="1"/>
</dbReference>
<dbReference type="PANTHER" id="PTHR30135">
    <property type="entry name" value="UNCHARACTERIZED PROTEIN YVCK-RELATED"/>
    <property type="match status" value="1"/>
</dbReference>
<dbReference type="CDD" id="cd07187">
    <property type="entry name" value="YvcK_like"/>
    <property type="match status" value="1"/>
</dbReference>
<dbReference type="NCBIfam" id="TIGR01826">
    <property type="entry name" value="CofD_related"/>
    <property type="match status" value="1"/>
</dbReference>
<dbReference type="Gene3D" id="3.40.50.10680">
    <property type="entry name" value="CofD-like domains"/>
    <property type="match status" value="1"/>
</dbReference>
<dbReference type="EMBL" id="MFLA01000016">
    <property type="protein sequence ID" value="OGG59832.1"/>
    <property type="molecule type" value="Genomic_DNA"/>
</dbReference>
<sequence>MKKVVTIGGGTGSYVILRGLKMYTLDITAVVSMFDSGGSTGVLRDEFGVLPPGDVRRCLLALSEGKRAEILRKLFAYRFENGNGNGNGKSALHGHSFGNLFLVALTNVYGSDIEGIKKASELLDIKGRVLPVSLDKAHIHAVLEDGTEIEGETNIDIPKHDGNLHITELSLKPHARIYEETEDAIIDADTIIICPGDLYSSLLPGIVVEGMSDALRASTAKKVLVAPLMSKWGETNGYTASSVAKEMCRYAGLEKFDYVICNDKKPDADVLAAYAKEKKEPIVIDTKELERYASGIITGDFVSESDLARHDSDKIAKVLAEL</sequence>
<comment type="caution">
    <text evidence="3">The sequence shown here is derived from an EMBL/GenBank/DDBJ whole genome shotgun (WGS) entry which is preliminary data.</text>
</comment>
<organism evidence="3 4">
    <name type="scientific">Candidatus Kaiserbacteria bacterium RIFCSPHIGHO2_01_FULL_56_24</name>
    <dbReference type="NCBI Taxonomy" id="1798487"/>
    <lineage>
        <taxon>Bacteria</taxon>
        <taxon>Candidatus Kaiseribacteriota</taxon>
    </lineage>
</organism>
<dbReference type="SUPFAM" id="SSF142338">
    <property type="entry name" value="CofD-like"/>
    <property type="match status" value="1"/>
</dbReference>
<dbReference type="GO" id="GO:0005737">
    <property type="term" value="C:cytoplasm"/>
    <property type="evidence" value="ECO:0007669"/>
    <property type="project" value="UniProtKB-SubCell"/>
</dbReference>
<dbReference type="AlphaFoldDB" id="A0A1F6DFN7"/>
<gene>
    <name evidence="3" type="ORF">A2765_04570</name>
</gene>
<dbReference type="Proteomes" id="UP000176377">
    <property type="component" value="Unassembled WGS sequence"/>
</dbReference>